<proteinExistence type="predicted"/>
<organism evidence="2 3">
    <name type="scientific">Apiospora kogelbergensis</name>
    <dbReference type="NCBI Taxonomy" id="1337665"/>
    <lineage>
        <taxon>Eukaryota</taxon>
        <taxon>Fungi</taxon>
        <taxon>Dikarya</taxon>
        <taxon>Ascomycota</taxon>
        <taxon>Pezizomycotina</taxon>
        <taxon>Sordariomycetes</taxon>
        <taxon>Xylariomycetidae</taxon>
        <taxon>Amphisphaeriales</taxon>
        <taxon>Apiosporaceae</taxon>
        <taxon>Apiospora</taxon>
    </lineage>
</organism>
<name>A0AAW0R8U7_9PEZI</name>
<gene>
    <name evidence="2" type="ORF">PG999_002679</name>
</gene>
<evidence type="ECO:0000313" key="2">
    <source>
        <dbReference type="EMBL" id="KAK8130299.1"/>
    </source>
</evidence>
<comment type="caution">
    <text evidence="2">The sequence shown here is derived from an EMBL/GenBank/DDBJ whole genome shotgun (WGS) entry which is preliminary data.</text>
</comment>
<keyword evidence="1" id="KW-0732">Signal</keyword>
<keyword evidence="3" id="KW-1185">Reference proteome</keyword>
<accession>A0AAW0R8U7</accession>
<reference evidence="2 3" key="1">
    <citation type="submission" date="2023-01" db="EMBL/GenBank/DDBJ databases">
        <title>Analysis of 21 Apiospora genomes using comparative genomics revels a genus with tremendous synthesis potential of carbohydrate active enzymes and secondary metabolites.</title>
        <authorList>
            <person name="Sorensen T."/>
        </authorList>
    </citation>
    <scope>NUCLEOTIDE SEQUENCE [LARGE SCALE GENOMIC DNA]</scope>
    <source>
        <strain evidence="2 3">CBS 117206</strain>
    </source>
</reference>
<dbReference type="AlphaFoldDB" id="A0AAW0R8U7"/>
<feature type="signal peptide" evidence="1">
    <location>
        <begin position="1"/>
        <end position="18"/>
    </location>
</feature>
<sequence length="310" mass="32007">MALVSVLPVVESLAVVDCTPVVEDIPASVGEPVSVIGVVETSGNSKLLVTLFIVGEVRMTVDDESVPESVLSVTDSVEMLGELTVSDGSTLPIAVLVVSSLDAVLLLLLAVPSPSLVVSSGRPVVEMSFAVLVVSEELVLRVSAPDSAVEDIFSVVVVGSETVASVEDASGCVDMDVGELEVEILLISEEIAAVSLGCVAEPRAALLESSSRLVRTSFDVVVSEIIGTVPGSSEDSPGVTEGPLLPAEPEADNLEPVIDSILVSPKVESELGVMMPEVLDAVINGVVLTEPELDWIGPDESSVTVIEVVE</sequence>
<protein>
    <submittedName>
        <fullName evidence="2">Uncharacterized protein</fullName>
    </submittedName>
</protein>
<dbReference type="Proteomes" id="UP001392437">
    <property type="component" value="Unassembled WGS sequence"/>
</dbReference>
<feature type="chain" id="PRO_5043373592" evidence="1">
    <location>
        <begin position="19"/>
        <end position="310"/>
    </location>
</feature>
<dbReference type="EMBL" id="JAQQWP010000002">
    <property type="protein sequence ID" value="KAK8130299.1"/>
    <property type="molecule type" value="Genomic_DNA"/>
</dbReference>
<evidence type="ECO:0000313" key="3">
    <source>
        <dbReference type="Proteomes" id="UP001392437"/>
    </source>
</evidence>
<evidence type="ECO:0000256" key="1">
    <source>
        <dbReference type="SAM" id="SignalP"/>
    </source>
</evidence>